<evidence type="ECO:0000256" key="1">
    <source>
        <dbReference type="SAM" id="MobiDB-lite"/>
    </source>
</evidence>
<evidence type="ECO:0000313" key="3">
    <source>
        <dbReference type="Proteomes" id="UP001642720"/>
    </source>
</evidence>
<comment type="caution">
    <text evidence="2">The sequence shown here is derived from an EMBL/GenBank/DDBJ whole genome shotgun (WGS) entry which is preliminary data.</text>
</comment>
<feature type="region of interest" description="Disordered" evidence="1">
    <location>
        <begin position="1"/>
        <end position="27"/>
    </location>
</feature>
<keyword evidence="3" id="KW-1185">Reference proteome</keyword>
<name>A0ABY2GSI6_9HYPO</name>
<sequence>MCSPETGRHRQWLPTVARPPGWPTDLDGPRANIDAHEVGSFLEACLASSGNIRVSNR</sequence>
<proteinExistence type="predicted"/>
<dbReference type="Proteomes" id="UP001642720">
    <property type="component" value="Unassembled WGS sequence"/>
</dbReference>
<dbReference type="GeneID" id="300581056"/>
<organism evidence="2 3">
    <name type="scientific">Trichoderma ghanense</name>
    <dbReference type="NCBI Taxonomy" id="65468"/>
    <lineage>
        <taxon>Eukaryota</taxon>
        <taxon>Fungi</taxon>
        <taxon>Dikarya</taxon>
        <taxon>Ascomycota</taxon>
        <taxon>Pezizomycotina</taxon>
        <taxon>Sordariomycetes</taxon>
        <taxon>Hypocreomycetidae</taxon>
        <taxon>Hypocreales</taxon>
        <taxon>Hypocreaceae</taxon>
        <taxon>Trichoderma</taxon>
    </lineage>
</organism>
<gene>
    <name evidence="2" type="ORF">CCMA1212_009526</name>
</gene>
<evidence type="ECO:0000313" key="2">
    <source>
        <dbReference type="EMBL" id="TFA98668.1"/>
    </source>
</evidence>
<protein>
    <submittedName>
        <fullName evidence="2">Uncharacterized protein</fullName>
    </submittedName>
</protein>
<reference evidence="2 3" key="1">
    <citation type="submission" date="2018-01" db="EMBL/GenBank/DDBJ databases">
        <title>Genome characterization of the sugarcane-associated fungus Trichoderma ghanense CCMA-1212 and their application in lignocelulose bioconversion.</title>
        <authorList>
            <person name="Steindorff A.S."/>
            <person name="Mendes T.D."/>
            <person name="Vilela E.S.D."/>
            <person name="Rodrigues D.S."/>
            <person name="Formighieri E.F."/>
            <person name="Melo I.S."/>
            <person name="Favaro L.C.L."/>
        </authorList>
    </citation>
    <scope>NUCLEOTIDE SEQUENCE [LARGE SCALE GENOMIC DNA]</scope>
    <source>
        <strain evidence="2 3">CCMA-1212</strain>
    </source>
</reference>
<accession>A0ABY2GSI6</accession>
<dbReference type="EMBL" id="PPTA01000018">
    <property type="protein sequence ID" value="TFA98668.1"/>
    <property type="molecule type" value="Genomic_DNA"/>
</dbReference>
<dbReference type="RefSeq" id="XP_073554870.1">
    <property type="nucleotide sequence ID" value="XM_073706606.1"/>
</dbReference>